<feature type="repeat" description="WD" evidence="3">
    <location>
        <begin position="70"/>
        <end position="95"/>
    </location>
</feature>
<evidence type="ECO:0000313" key="5">
    <source>
        <dbReference type="Proteomes" id="UP000002279"/>
    </source>
</evidence>
<protein>
    <submittedName>
        <fullName evidence="4">Uncharacterized protein</fullName>
    </submittedName>
</protein>
<proteinExistence type="predicted"/>
<dbReference type="AlphaFoldDB" id="F7C018"/>
<evidence type="ECO:0000256" key="1">
    <source>
        <dbReference type="ARBA" id="ARBA00022574"/>
    </source>
</evidence>
<dbReference type="Ensembl" id="ENSOANT00000024354.2">
    <property type="protein sequence ID" value="ENSOANP00000024350.2"/>
    <property type="gene ID" value="ENSOANG00000015473.2"/>
</dbReference>
<keyword evidence="5" id="KW-1185">Reference proteome</keyword>
<sequence>MNAVVSASNHEPTALVIGCTVGTTNVEQQMKEIRDFRKDAKGRRVPVGLRVVPQRRARGDQTVFQIRKGVKAFSFCKRNNVLLTGGMDRIIRIWNPYLPGKPTGLLKSHAAPIFFLHISTEDKKIFSLSTDTTIKIWDLEDHSCLFTAFSKASGITGELAACLYLPGIRALCVATDVLALLPLKFSPPPPPPPPGPREEVSHTEPVARCKYNETFRHVVTCSEGSVVKVWDLETGKLLSEFKRAHGDAEITCLTFDWSGRRLVTGGRDGCLKIWNYNSGHCLHTLKRGGTGDEVCDCTYVEVNRNRYVVAVGWDRRINMYLDSPEDVYHFRTPQPPWPDDLTRGHKEDILCVAHCPPTLLATSSYDGEIIIWNVVSGHVCHKLNSPTPWTGGGEDRSISRVIFLKARAAKLDPAAASLVSNGPRGSVSFWSPCCGVRPLASFVPRSSPGEPTSAR</sequence>
<keyword evidence="2" id="KW-0677">Repeat</keyword>
<feature type="repeat" description="WD" evidence="3">
    <location>
        <begin position="342"/>
        <end position="382"/>
    </location>
</feature>
<dbReference type="OMA" id="FAYSESY"/>
<dbReference type="PANTHER" id="PTHR44324">
    <property type="entry name" value="WD40 REPEAT DOMAIN 95"/>
    <property type="match status" value="1"/>
</dbReference>
<dbReference type="InterPro" id="IPR020472">
    <property type="entry name" value="WD40_PAC1"/>
</dbReference>
<evidence type="ECO:0000313" key="4">
    <source>
        <dbReference type="Ensembl" id="ENSOANP00000024350.2"/>
    </source>
</evidence>
<feature type="repeat" description="WD" evidence="3">
    <location>
        <begin position="106"/>
        <end position="147"/>
    </location>
</feature>
<dbReference type="PROSITE" id="PS50082">
    <property type="entry name" value="WD_REPEATS_2"/>
    <property type="match status" value="5"/>
</dbReference>
<dbReference type="InterPro" id="IPR019775">
    <property type="entry name" value="WD40_repeat_CS"/>
</dbReference>
<feature type="repeat" description="WD" evidence="3">
    <location>
        <begin position="199"/>
        <end position="240"/>
    </location>
</feature>
<dbReference type="InterPro" id="IPR036322">
    <property type="entry name" value="WD40_repeat_dom_sf"/>
</dbReference>
<dbReference type="SUPFAM" id="SSF50978">
    <property type="entry name" value="WD40 repeat-like"/>
    <property type="match status" value="1"/>
</dbReference>
<name>F7C018_ORNAN</name>
<dbReference type="Bgee" id="ENSOANG00000015473">
    <property type="expression patterns" value="Expressed in cerebellum and 3 other cell types or tissues"/>
</dbReference>
<dbReference type="InParanoid" id="F7C018"/>
<dbReference type="GeneTree" id="ENSGT00940000162967"/>
<feature type="repeat" description="WD" evidence="3">
    <location>
        <begin position="250"/>
        <end position="284"/>
    </location>
</feature>
<dbReference type="SMART" id="SM00320">
    <property type="entry name" value="WD40"/>
    <property type="match status" value="6"/>
</dbReference>
<keyword evidence="1 3" id="KW-0853">WD repeat</keyword>
<dbReference type="HOGENOM" id="CLU_006741_3_0_1"/>
<dbReference type="Gene3D" id="2.130.10.10">
    <property type="entry name" value="YVTN repeat-like/Quinoprotein amine dehydrogenase"/>
    <property type="match status" value="3"/>
</dbReference>
<evidence type="ECO:0000256" key="3">
    <source>
        <dbReference type="PROSITE-ProRule" id="PRU00221"/>
    </source>
</evidence>
<dbReference type="PRINTS" id="PR00320">
    <property type="entry name" value="GPROTEINBRPT"/>
</dbReference>
<dbReference type="Pfam" id="PF00400">
    <property type="entry name" value="WD40"/>
    <property type="match status" value="5"/>
</dbReference>
<dbReference type="PANTHER" id="PTHR44324:SF4">
    <property type="entry name" value="WD40 REPEAT DOMAIN 95"/>
    <property type="match status" value="1"/>
</dbReference>
<dbReference type="InterPro" id="IPR051242">
    <property type="entry name" value="WD-EF-hand_domain"/>
</dbReference>
<dbReference type="InterPro" id="IPR015943">
    <property type="entry name" value="WD40/YVTN_repeat-like_dom_sf"/>
</dbReference>
<reference evidence="4 5" key="1">
    <citation type="journal article" date="2008" name="Nature">
        <title>Genome analysis of the platypus reveals unique signatures of evolution.</title>
        <authorList>
            <person name="Warren W.C."/>
            <person name="Hillier L.W."/>
            <person name="Marshall Graves J.A."/>
            <person name="Birney E."/>
            <person name="Ponting C.P."/>
            <person name="Grutzner F."/>
            <person name="Belov K."/>
            <person name="Miller W."/>
            <person name="Clarke L."/>
            <person name="Chinwalla A.T."/>
            <person name="Yang S.P."/>
            <person name="Heger A."/>
            <person name="Locke D.P."/>
            <person name="Miethke P."/>
            <person name="Waters P.D."/>
            <person name="Veyrunes F."/>
            <person name="Fulton L."/>
            <person name="Fulton B."/>
            <person name="Graves T."/>
            <person name="Wallis J."/>
            <person name="Puente X.S."/>
            <person name="Lopez-Otin C."/>
            <person name="Ordonez G.R."/>
            <person name="Eichler E.E."/>
            <person name="Chen L."/>
            <person name="Cheng Z."/>
            <person name="Deakin J.E."/>
            <person name="Alsop A."/>
            <person name="Thompson K."/>
            <person name="Kirby P."/>
            <person name="Papenfuss A.T."/>
            <person name="Wakefield M.J."/>
            <person name="Olender T."/>
            <person name="Lancet D."/>
            <person name="Huttley G.A."/>
            <person name="Smit A.F."/>
            <person name="Pask A."/>
            <person name="Temple-Smith P."/>
            <person name="Batzer M.A."/>
            <person name="Walker J.A."/>
            <person name="Konkel M.K."/>
            <person name="Harris R.S."/>
            <person name="Whittington C.M."/>
            <person name="Wong E.S."/>
            <person name="Gemmell N.J."/>
            <person name="Buschiazzo E."/>
            <person name="Vargas Jentzsch I.M."/>
            <person name="Merkel A."/>
            <person name="Schmitz J."/>
            <person name="Zemann A."/>
            <person name="Churakov G."/>
            <person name="Kriegs J.O."/>
            <person name="Brosius J."/>
            <person name="Murchison E.P."/>
            <person name="Sachidanandam R."/>
            <person name="Smith C."/>
            <person name="Hannon G.J."/>
            <person name="Tsend-Ayush E."/>
            <person name="McMillan D."/>
            <person name="Attenborough R."/>
            <person name="Rens W."/>
            <person name="Ferguson-Smith M."/>
            <person name="Lefevre C.M."/>
            <person name="Sharp J.A."/>
            <person name="Nicholas K.R."/>
            <person name="Ray D.A."/>
            <person name="Kube M."/>
            <person name="Reinhardt R."/>
            <person name="Pringle T.H."/>
            <person name="Taylor J."/>
            <person name="Jones R.C."/>
            <person name="Nixon B."/>
            <person name="Dacheux J.L."/>
            <person name="Niwa H."/>
            <person name="Sekita Y."/>
            <person name="Huang X."/>
            <person name="Stark A."/>
            <person name="Kheradpour P."/>
            <person name="Kellis M."/>
            <person name="Flicek P."/>
            <person name="Chen Y."/>
            <person name="Webber C."/>
            <person name="Hardison R."/>
            <person name="Nelson J."/>
            <person name="Hallsworth-Pepin K."/>
            <person name="Delehaunty K."/>
            <person name="Markovic C."/>
            <person name="Minx P."/>
            <person name="Feng Y."/>
            <person name="Kremitzki C."/>
            <person name="Mitreva M."/>
            <person name="Glasscock J."/>
            <person name="Wylie T."/>
            <person name="Wohldmann P."/>
            <person name="Thiru P."/>
            <person name="Nhan M.N."/>
            <person name="Pohl C.S."/>
            <person name="Smith S.M."/>
            <person name="Hou S."/>
            <person name="Nefedov M."/>
            <person name="de Jong P.J."/>
            <person name="Renfree M.B."/>
            <person name="Mardis E.R."/>
            <person name="Wilson R.K."/>
        </authorList>
    </citation>
    <scope>NUCLEOTIDE SEQUENCE [LARGE SCALE GENOMIC DNA]</scope>
    <source>
        <strain evidence="4 5">Glennie</strain>
    </source>
</reference>
<organism evidence="4 5">
    <name type="scientific">Ornithorhynchus anatinus</name>
    <name type="common">Duckbill platypus</name>
    <dbReference type="NCBI Taxonomy" id="9258"/>
    <lineage>
        <taxon>Eukaryota</taxon>
        <taxon>Metazoa</taxon>
        <taxon>Chordata</taxon>
        <taxon>Craniata</taxon>
        <taxon>Vertebrata</taxon>
        <taxon>Euteleostomi</taxon>
        <taxon>Mammalia</taxon>
        <taxon>Monotremata</taxon>
        <taxon>Ornithorhynchidae</taxon>
        <taxon>Ornithorhynchus</taxon>
    </lineage>
</organism>
<gene>
    <name evidence="4" type="primary">LOC100079641</name>
</gene>
<dbReference type="PROSITE" id="PS50294">
    <property type="entry name" value="WD_REPEATS_REGION"/>
    <property type="match status" value="2"/>
</dbReference>
<reference evidence="4" key="2">
    <citation type="submission" date="2025-08" db="UniProtKB">
        <authorList>
            <consortium name="Ensembl"/>
        </authorList>
    </citation>
    <scope>IDENTIFICATION</scope>
    <source>
        <strain evidence="4">Glennie</strain>
    </source>
</reference>
<dbReference type="PROSITE" id="PS00678">
    <property type="entry name" value="WD_REPEATS_1"/>
    <property type="match status" value="2"/>
</dbReference>
<dbReference type="InterPro" id="IPR001680">
    <property type="entry name" value="WD40_rpt"/>
</dbReference>
<dbReference type="eggNOG" id="KOG0274">
    <property type="taxonomic scope" value="Eukaryota"/>
</dbReference>
<reference evidence="4" key="3">
    <citation type="submission" date="2025-09" db="UniProtKB">
        <authorList>
            <consortium name="Ensembl"/>
        </authorList>
    </citation>
    <scope>IDENTIFICATION</scope>
    <source>
        <strain evidence="4">Glennie</strain>
    </source>
</reference>
<evidence type="ECO:0000256" key="2">
    <source>
        <dbReference type="ARBA" id="ARBA00022737"/>
    </source>
</evidence>
<dbReference type="Proteomes" id="UP000002279">
    <property type="component" value="Chromosome 20"/>
</dbReference>
<accession>F7C018</accession>